<evidence type="ECO:0000313" key="1">
    <source>
        <dbReference type="EMBL" id="UYM04713.1"/>
    </source>
</evidence>
<dbReference type="AlphaFoldDB" id="A0AA46TGE5"/>
<gene>
    <name evidence="1" type="ORF">L0C25_19575</name>
</gene>
<dbReference type="Proteomes" id="UP001164390">
    <property type="component" value="Chromosome"/>
</dbReference>
<accession>A0AA46TGE5</accession>
<proteinExistence type="predicted"/>
<keyword evidence="2" id="KW-1185">Reference proteome</keyword>
<sequence length="74" mass="7837">MSVVLGDLAADTVDDARSSLCELCERPYGMCDGWQSLCPACCAVVDDHDAGRHASHPLASCQVCDDAEPRRAVA</sequence>
<name>A0AA46TGE5_9ACTN</name>
<evidence type="ECO:0000313" key="2">
    <source>
        <dbReference type="Proteomes" id="UP001164390"/>
    </source>
</evidence>
<dbReference type="EMBL" id="CP094970">
    <property type="protein sequence ID" value="UYM04713.1"/>
    <property type="molecule type" value="Genomic_DNA"/>
</dbReference>
<dbReference type="KEGG" id="sgrg:L0C25_19575"/>
<reference evidence="1" key="1">
    <citation type="submission" date="2022-01" db="EMBL/GenBank/DDBJ databases">
        <title>Nocardioidaceae gen. sp. A5X3R13.</title>
        <authorList>
            <person name="Lopez Marin M.A."/>
            <person name="Uhlik O."/>
        </authorList>
    </citation>
    <scope>NUCLEOTIDE SEQUENCE</scope>
    <source>
        <strain evidence="1">A5X3R13</strain>
    </source>
</reference>
<dbReference type="RefSeq" id="WP_271633471.1">
    <property type="nucleotide sequence ID" value="NZ_CP094970.1"/>
</dbReference>
<organism evidence="1 2">
    <name type="scientific">Solicola gregarius</name>
    <dbReference type="NCBI Taxonomy" id="2908642"/>
    <lineage>
        <taxon>Bacteria</taxon>
        <taxon>Bacillati</taxon>
        <taxon>Actinomycetota</taxon>
        <taxon>Actinomycetes</taxon>
        <taxon>Propionibacteriales</taxon>
        <taxon>Nocardioidaceae</taxon>
        <taxon>Solicola</taxon>
    </lineage>
</organism>
<protein>
    <submittedName>
        <fullName evidence="1">Uncharacterized protein</fullName>
    </submittedName>
</protein>